<dbReference type="InterPro" id="IPR016181">
    <property type="entry name" value="Acyl_CoA_acyltransferase"/>
</dbReference>
<dbReference type="PROSITE" id="PS51186">
    <property type="entry name" value="GNAT"/>
    <property type="match status" value="1"/>
</dbReference>
<proteinExistence type="predicted"/>
<evidence type="ECO:0000259" key="3">
    <source>
        <dbReference type="PROSITE" id="PS51186"/>
    </source>
</evidence>
<evidence type="ECO:0000313" key="5">
    <source>
        <dbReference type="Proteomes" id="UP001596018"/>
    </source>
</evidence>
<keyword evidence="2 4" id="KW-0012">Acyltransferase</keyword>
<dbReference type="PANTHER" id="PTHR10545">
    <property type="entry name" value="DIAMINE N-ACETYLTRANSFERASE"/>
    <property type="match status" value="1"/>
</dbReference>
<feature type="domain" description="N-acetyltransferase" evidence="3">
    <location>
        <begin position="1"/>
        <end position="139"/>
    </location>
</feature>
<organism evidence="4 5">
    <name type="scientific">Rhodanobacter ginsenosidimutans</name>
    <dbReference type="NCBI Taxonomy" id="490571"/>
    <lineage>
        <taxon>Bacteria</taxon>
        <taxon>Pseudomonadati</taxon>
        <taxon>Pseudomonadota</taxon>
        <taxon>Gammaproteobacteria</taxon>
        <taxon>Lysobacterales</taxon>
        <taxon>Rhodanobacteraceae</taxon>
        <taxon>Rhodanobacter</taxon>
    </lineage>
</organism>
<dbReference type="Proteomes" id="UP001596018">
    <property type="component" value="Unassembled WGS sequence"/>
</dbReference>
<dbReference type="EC" id="2.3.-.-" evidence="4"/>
<gene>
    <name evidence="4" type="ORF">ACFPK0_04935</name>
</gene>
<sequence>MALVALCGEHALYERATLGTAADMLDGLARALFAPSPRLQAWVAEADGDLLGYATATVEFSTWRAREFLHMDCLFVREGRRGRGIGASLLATVIAAARRSGCAEMQWQTPDWNTDAARFYRGVGAIGKPKCRFFLRLEG</sequence>
<dbReference type="InterPro" id="IPR051016">
    <property type="entry name" value="Diverse_Substrate_AcTransf"/>
</dbReference>
<comment type="caution">
    <text evidence="4">The sequence shown here is derived from an EMBL/GenBank/DDBJ whole genome shotgun (WGS) entry which is preliminary data.</text>
</comment>
<evidence type="ECO:0000256" key="2">
    <source>
        <dbReference type="ARBA" id="ARBA00023315"/>
    </source>
</evidence>
<dbReference type="PANTHER" id="PTHR10545:SF29">
    <property type="entry name" value="GH14572P-RELATED"/>
    <property type="match status" value="1"/>
</dbReference>
<name>A0ABW0JTW3_9GAMM</name>
<keyword evidence="5" id="KW-1185">Reference proteome</keyword>
<evidence type="ECO:0000313" key="4">
    <source>
        <dbReference type="EMBL" id="MFC5439359.1"/>
    </source>
</evidence>
<evidence type="ECO:0000256" key="1">
    <source>
        <dbReference type="ARBA" id="ARBA00022679"/>
    </source>
</evidence>
<protein>
    <submittedName>
        <fullName evidence="4">GNAT family N-acetyltransferase</fullName>
        <ecNumber evidence="4">2.3.-.-</ecNumber>
    </submittedName>
</protein>
<dbReference type="RefSeq" id="WP_377338819.1">
    <property type="nucleotide sequence ID" value="NZ_JALBWS010000014.1"/>
</dbReference>
<dbReference type="InterPro" id="IPR000182">
    <property type="entry name" value="GNAT_dom"/>
</dbReference>
<dbReference type="Pfam" id="PF00583">
    <property type="entry name" value="Acetyltransf_1"/>
    <property type="match status" value="1"/>
</dbReference>
<dbReference type="EMBL" id="JBHSMM010000001">
    <property type="protein sequence ID" value="MFC5439359.1"/>
    <property type="molecule type" value="Genomic_DNA"/>
</dbReference>
<dbReference type="SUPFAM" id="SSF55729">
    <property type="entry name" value="Acyl-CoA N-acyltransferases (Nat)"/>
    <property type="match status" value="1"/>
</dbReference>
<dbReference type="Gene3D" id="3.40.630.30">
    <property type="match status" value="1"/>
</dbReference>
<accession>A0ABW0JTW3</accession>
<reference evidence="5" key="1">
    <citation type="journal article" date="2019" name="Int. J. Syst. Evol. Microbiol.">
        <title>The Global Catalogue of Microorganisms (GCM) 10K type strain sequencing project: providing services to taxonomists for standard genome sequencing and annotation.</title>
        <authorList>
            <consortium name="The Broad Institute Genomics Platform"/>
            <consortium name="The Broad Institute Genome Sequencing Center for Infectious Disease"/>
            <person name="Wu L."/>
            <person name="Ma J."/>
        </authorList>
    </citation>
    <scope>NUCLEOTIDE SEQUENCE [LARGE SCALE GENOMIC DNA]</scope>
    <source>
        <strain evidence="5">KACC 12822</strain>
    </source>
</reference>
<keyword evidence="1 4" id="KW-0808">Transferase</keyword>
<dbReference type="GO" id="GO:0016746">
    <property type="term" value="F:acyltransferase activity"/>
    <property type="evidence" value="ECO:0007669"/>
    <property type="project" value="UniProtKB-KW"/>
</dbReference>